<reference evidence="1" key="1">
    <citation type="journal article" date="2014" name="BMC Genomics">
        <title>The Babesia bovis gene and promoter model: an update from full-length EST analysis.</title>
        <authorList>
            <person name="Yamagishi J."/>
            <person name="Wakaguri H."/>
            <person name="Yokoyama N."/>
            <person name="Yamashita R."/>
            <person name="Suzuki Y."/>
            <person name="Xuan X."/>
            <person name="Igarashi I."/>
        </authorList>
    </citation>
    <scope>NUCLEOTIDE SEQUENCE</scope>
    <source>
        <strain evidence="1">Texas</strain>
    </source>
</reference>
<evidence type="ECO:0000313" key="1">
    <source>
        <dbReference type="EMBL" id="BAN64912.1"/>
    </source>
</evidence>
<proteinExistence type="evidence at transcript level"/>
<dbReference type="AlphaFoldDB" id="S6BLM2"/>
<sequence>MSMVSPKVLLSSLLSIGSSMCSLFFNSFLLLAFTKCCNIASTSFMVCVRLALNSLASLSNLYSAFSLFGSSRST</sequence>
<protein>
    <submittedName>
        <fullName evidence="1">Uncharacterized protein</fullName>
    </submittedName>
</protein>
<organism evidence="1">
    <name type="scientific">Babesia bovis</name>
    <dbReference type="NCBI Taxonomy" id="5865"/>
    <lineage>
        <taxon>Eukaryota</taxon>
        <taxon>Sar</taxon>
        <taxon>Alveolata</taxon>
        <taxon>Apicomplexa</taxon>
        <taxon>Aconoidasida</taxon>
        <taxon>Piroplasmida</taxon>
        <taxon>Babesiidae</taxon>
        <taxon>Babesia</taxon>
    </lineage>
</organism>
<dbReference type="EMBL" id="AK441118">
    <property type="protein sequence ID" value="BAN64912.1"/>
    <property type="molecule type" value="mRNA"/>
</dbReference>
<accession>S6BLM2</accession>
<name>S6BLM2_BABBO</name>